<evidence type="ECO:0000256" key="10">
    <source>
        <dbReference type="ARBA" id="ARBA00023180"/>
    </source>
</evidence>
<feature type="transmembrane region" description="Helical" evidence="12">
    <location>
        <begin position="274"/>
        <end position="299"/>
    </location>
</feature>
<feature type="transmembrane region" description="Helical" evidence="12">
    <location>
        <begin position="173"/>
        <end position="193"/>
    </location>
</feature>
<dbReference type="GO" id="GO:0016020">
    <property type="term" value="C:membrane"/>
    <property type="evidence" value="ECO:0007669"/>
    <property type="project" value="UniProtKB-SubCell"/>
</dbReference>
<dbReference type="GO" id="GO:0016887">
    <property type="term" value="F:ATP hydrolysis activity"/>
    <property type="evidence" value="ECO:0007669"/>
    <property type="project" value="InterPro"/>
</dbReference>
<feature type="transmembrane region" description="Helical" evidence="12">
    <location>
        <begin position="451"/>
        <end position="472"/>
    </location>
</feature>
<feature type="transmembrane region" description="Helical" evidence="12">
    <location>
        <begin position="530"/>
        <end position="554"/>
    </location>
</feature>
<dbReference type="PANTHER" id="PTHR24223:SF456">
    <property type="entry name" value="MULTIDRUG RESISTANCE-ASSOCIATED PROTEIN LETHAL(2)03659"/>
    <property type="match status" value="1"/>
</dbReference>
<dbReference type="FunFam" id="3.40.50.300:FF:000825">
    <property type="entry name" value="ABC bile acid transporter"/>
    <property type="match status" value="1"/>
</dbReference>
<dbReference type="GO" id="GO:0005524">
    <property type="term" value="F:ATP binding"/>
    <property type="evidence" value="ECO:0007669"/>
    <property type="project" value="UniProtKB-KW"/>
</dbReference>
<dbReference type="InterPro" id="IPR036640">
    <property type="entry name" value="ABC1_TM_sf"/>
</dbReference>
<evidence type="ECO:0000256" key="2">
    <source>
        <dbReference type="ARBA" id="ARBA00009726"/>
    </source>
</evidence>
<evidence type="ECO:0000313" key="16">
    <source>
        <dbReference type="Proteomes" id="UP000054567"/>
    </source>
</evidence>
<protein>
    <submittedName>
        <fullName evidence="15">Canalicular multispecific organic anion transporter 1</fullName>
    </submittedName>
</protein>
<accession>A0A0J6FDZ2</accession>
<evidence type="ECO:0000259" key="13">
    <source>
        <dbReference type="PROSITE" id="PS50893"/>
    </source>
</evidence>
<dbReference type="GO" id="GO:0140359">
    <property type="term" value="F:ABC-type transporter activity"/>
    <property type="evidence" value="ECO:0007669"/>
    <property type="project" value="InterPro"/>
</dbReference>
<feature type="transmembrane region" description="Helical" evidence="12">
    <location>
        <begin position="12"/>
        <end position="31"/>
    </location>
</feature>
<keyword evidence="3" id="KW-0813">Transport</keyword>
<dbReference type="InterPro" id="IPR011527">
    <property type="entry name" value="ABC1_TM_dom"/>
</dbReference>
<dbReference type="GO" id="GO:0005737">
    <property type="term" value="C:cytoplasm"/>
    <property type="evidence" value="ECO:0007669"/>
    <property type="project" value="UniProtKB-ARBA"/>
</dbReference>
<evidence type="ECO:0000256" key="7">
    <source>
        <dbReference type="ARBA" id="ARBA00022840"/>
    </source>
</evidence>
<evidence type="ECO:0000256" key="3">
    <source>
        <dbReference type="ARBA" id="ARBA00022448"/>
    </source>
</evidence>
<feature type="region of interest" description="Disordered" evidence="11">
    <location>
        <begin position="865"/>
        <end position="922"/>
    </location>
</feature>
<dbReference type="Pfam" id="PF00005">
    <property type="entry name" value="ABC_tran"/>
    <property type="match status" value="2"/>
</dbReference>
<feature type="compositionally biased region" description="Polar residues" evidence="11">
    <location>
        <begin position="1408"/>
        <end position="1436"/>
    </location>
</feature>
<dbReference type="SUPFAM" id="SSF52540">
    <property type="entry name" value="P-loop containing nucleoside triphosphate hydrolases"/>
    <property type="match status" value="2"/>
</dbReference>
<dbReference type="PROSITE" id="PS50893">
    <property type="entry name" value="ABC_TRANSPORTER_2"/>
    <property type="match status" value="2"/>
</dbReference>
<keyword evidence="7" id="KW-0067">ATP-binding</keyword>
<feature type="transmembrane region" description="Helical" evidence="12">
    <location>
        <begin position="319"/>
        <end position="345"/>
    </location>
</feature>
<feature type="domain" description="ABC transporter" evidence="13">
    <location>
        <begin position="1283"/>
        <end position="1576"/>
    </location>
</feature>
<feature type="domain" description="ABC transmembrane type-1" evidence="14">
    <location>
        <begin position="952"/>
        <end position="1249"/>
    </location>
</feature>
<comment type="similarity">
    <text evidence="2">Belongs to the ABC transporter superfamily. ABCC family. Conjugate transporter (TC 3.A.1.208) subfamily.</text>
</comment>
<feature type="transmembrane region" description="Helical" evidence="12">
    <location>
        <begin position="1085"/>
        <end position="1104"/>
    </location>
</feature>
<feature type="transmembrane region" description="Helical" evidence="12">
    <location>
        <begin position="947"/>
        <end position="970"/>
    </location>
</feature>
<feature type="transmembrane region" description="Helical" evidence="12">
    <location>
        <begin position="424"/>
        <end position="445"/>
    </location>
</feature>
<feature type="region of interest" description="Disordered" evidence="11">
    <location>
        <begin position="1405"/>
        <end position="1440"/>
    </location>
</feature>
<dbReference type="Proteomes" id="UP000054567">
    <property type="component" value="Unassembled WGS sequence"/>
</dbReference>
<dbReference type="EMBL" id="DS268111">
    <property type="protein sequence ID" value="KMM68523.1"/>
    <property type="molecule type" value="Genomic_DNA"/>
</dbReference>
<feature type="transmembrane region" description="Helical" evidence="12">
    <location>
        <begin position="108"/>
        <end position="126"/>
    </location>
</feature>
<reference evidence="16" key="3">
    <citation type="journal article" date="2010" name="Genome Res.">
        <title>Population genomic sequencing of Coccidioides fungi reveals recent hybridization and transposon control.</title>
        <authorList>
            <person name="Neafsey D.E."/>
            <person name="Barker B.M."/>
            <person name="Sharpton T.J."/>
            <person name="Stajich J.E."/>
            <person name="Park D.J."/>
            <person name="Whiston E."/>
            <person name="Hung C.-Y."/>
            <person name="McMahan C."/>
            <person name="White J."/>
            <person name="Sykes S."/>
            <person name="Heiman D."/>
            <person name="Young S."/>
            <person name="Zeng Q."/>
            <person name="Abouelleil A."/>
            <person name="Aftuck L."/>
            <person name="Bessette D."/>
            <person name="Brown A."/>
            <person name="FitzGerald M."/>
            <person name="Lui A."/>
            <person name="Macdonald J.P."/>
            <person name="Priest M."/>
            <person name="Orbach M.J."/>
            <person name="Galgiani J.N."/>
            <person name="Kirkland T.N."/>
            <person name="Cole G.T."/>
            <person name="Birren B.W."/>
            <person name="Henn M.R."/>
            <person name="Taylor J.W."/>
            <person name="Rounsley S.D."/>
        </authorList>
    </citation>
    <scope>NUCLEOTIDE SEQUENCE [LARGE SCALE GENOMIC DNA]</scope>
    <source>
        <strain evidence="16">RMSCC 3488</strain>
    </source>
</reference>
<evidence type="ECO:0000313" key="15">
    <source>
        <dbReference type="EMBL" id="KMM68523.1"/>
    </source>
</evidence>
<feature type="transmembrane region" description="Helical" evidence="12">
    <location>
        <begin position="1006"/>
        <end position="1030"/>
    </location>
</feature>
<feature type="transmembrane region" description="Helical" evidence="12">
    <location>
        <begin position="1221"/>
        <end position="1241"/>
    </location>
</feature>
<dbReference type="SMART" id="SM00382">
    <property type="entry name" value="AAA"/>
    <property type="match status" value="2"/>
</dbReference>
<keyword evidence="9 12" id="KW-0472">Membrane</keyword>
<dbReference type="InterPro" id="IPR017871">
    <property type="entry name" value="ABC_transporter-like_CS"/>
</dbReference>
<feature type="domain" description="ABC transmembrane type-1" evidence="14">
    <location>
        <begin position="406"/>
        <end position="589"/>
    </location>
</feature>
<feature type="domain" description="ABC transporter" evidence="13">
    <location>
        <begin position="611"/>
        <end position="867"/>
    </location>
</feature>
<keyword evidence="10" id="KW-0325">Glycoprotein</keyword>
<feature type="transmembrane region" description="Helical" evidence="12">
    <location>
        <begin position="560"/>
        <end position="580"/>
    </location>
</feature>
<reference evidence="15 16" key="1">
    <citation type="submission" date="2007-06" db="EMBL/GenBank/DDBJ databases">
        <title>The Genome Sequence of Coccidioides posadasii RMSCC_3488.</title>
        <authorList>
            <consortium name="Coccidioides Genome Resources Consortium"/>
            <consortium name="The Broad Institute Genome Sequencing Platform"/>
            <person name="Henn M.R."/>
            <person name="Sykes S."/>
            <person name="Young S."/>
            <person name="Jaffe D."/>
            <person name="Berlin A."/>
            <person name="Alvarez P."/>
            <person name="Butler J."/>
            <person name="Gnerre S."/>
            <person name="Grabherr M."/>
            <person name="Mauceli E."/>
            <person name="Brockman W."/>
            <person name="Kodira C."/>
            <person name="Alvarado L."/>
            <person name="Zeng Q."/>
            <person name="Crawford M."/>
            <person name="Antoine C."/>
            <person name="Devon K."/>
            <person name="Galgiani J."/>
            <person name="Orsborn K."/>
            <person name="Lewis M.L."/>
            <person name="Nusbaum C."/>
            <person name="Galagan J."/>
            <person name="Birren B."/>
        </authorList>
    </citation>
    <scope>NUCLEOTIDE SEQUENCE [LARGE SCALE GENOMIC DNA]</scope>
    <source>
        <strain evidence="15 16">RMSCC 3488</strain>
    </source>
</reference>
<dbReference type="VEuPathDB" id="FungiDB:CPAG_04850"/>
<evidence type="ECO:0000256" key="4">
    <source>
        <dbReference type="ARBA" id="ARBA00022692"/>
    </source>
</evidence>
<dbReference type="SUPFAM" id="SSF90123">
    <property type="entry name" value="ABC transporter transmembrane region"/>
    <property type="match status" value="2"/>
</dbReference>
<dbReference type="InterPro" id="IPR027417">
    <property type="entry name" value="P-loop_NTPase"/>
</dbReference>
<feature type="transmembrane region" description="Helical" evidence="12">
    <location>
        <begin position="74"/>
        <end position="96"/>
    </location>
</feature>
<dbReference type="Gene3D" id="1.20.1560.10">
    <property type="entry name" value="ABC transporter type 1, transmembrane domain"/>
    <property type="match status" value="2"/>
</dbReference>
<dbReference type="CDD" id="cd03250">
    <property type="entry name" value="ABCC_MRP_domain1"/>
    <property type="match status" value="1"/>
</dbReference>
<dbReference type="CDD" id="cd18604">
    <property type="entry name" value="ABC_6TM_VMR1_D2_like"/>
    <property type="match status" value="1"/>
</dbReference>
<dbReference type="OrthoDB" id="6500128at2759"/>
<sequence>METSQRPSLVVGIAGIASIVVATIPALKSIVDRWRLQKRNNVSLFLQDLYHDRDGWATEESTKAFSDSTRRASIAIFSLGGLLVSLALAVLTTAGHQNGYYPGPTEQWFQFATWALLVVQAVSLFAEPSPQKRFSLGLYNATACAIFIVVSCAQVAIIGAWLQSPSLNSASDILVLAELIAAFLICCVSVLLPRRPDVFRNDKAVDRQFTTSFLGRISFDWAGSLLRYAKYNQGLSIDDLPELDYATRSQTLLESFENRRRKGQSLWKVLANEYFATFVLQFIFSSFVSVVSFAPQVALLGILRSLEARSSDSWNPVTLWLWVFALGGSIIFYSTVESWLFWVAYYKLAIPVYEQLSAVVFAKSLRRKDVKGSQKSSEESLGVKVDTRNDEEDDDEDTRKTRQATINLIAVDAKRISDFASFNCIIIETIVKLAVAFAFLIRLIGWKSLCAGLLVALIITPLNIMTASRYSAAQTSLMKFRDQKMAVITEALQGIRQIKFSALEGQWEQKIFAIRNTELHAQWMAFTYDVCLISIWILGPIMLSVVSLGTYSLIYGELSASVAFTTMAIFSSLEFSLAILPELIADFIEAFVSAKRVEKHLASADRTQTTIPADNITFKRATVAWPTEEVDENDERFALKEVDLAFPPKGLSVISGKTGSGKSLLLAAIIGEADIIDGEVHVPVAPPLEDRFDDHATKANWIIDSAIAYVSQVPWIENASIKDNILFGLPLDAERYEKVLFACALEKDFEMLPDGELTDIGANGINLSGGQKWRVSFARALYSRAGILVMDDLFSALDAHTGRHLHVHALTGELCHGRTRILVTHHVGLCLPQADYSVHLERGIVQHAGSVVELRRTGSLADILTHPQGENLEGRDESEETVEDEAEESNALQKIIPRRSQRSTVEGHGNESLKPQAPKKFQQEEKRETGAIKLIHYIQYFQNGGGLLYWSFVFFTFCAYAGLAVSRSWWVSIWTRSSGSSASGENLLMISHVMAKSTQSNSDHGLWFYLGIYFGLSAMSCLVGTLRYLFLLRAAIRSSRNLFKKLTYTVLRAPLRWLDTVPVGRILNRFTADFNLVDSKLPYELGFMLYNVLNVIGIAVAGFLVSPVLIVFAILLLAICMYFAQCFLSGAREIKRLESNAKSPIFEQFGSALIGLTTIRAFGKAQTYVERMYRKIDHHAQAYWNLWLFNRWLSFRMNVVGALFSTLTAGLVVSLRNIDAPLAGFALSFALQYTASIMWALRQYTNVELDMNATERVLEYSAIDIENQEGAEVPAAWPTEGRLEVTDLVVGYAPDLPPVLRGLSFTVAKNQRVGVVGRTGAGKSSLTLALFRFLEAWEGSIVIDGIDVSKIKLHDLRSRMAIIPQDPVLFSGSIKSNLDPFEEYSDAELRDALERVHLISDVLEENTGPHSSTHSALQASGASGCTTPTLSSNNGSTAAHTIDTTNTTAATSTQAPNNNVNIFTNLNSAISEGGLNLSQGQRQLLCLARAIVSKPKIMVLDEATSAVDMATDALIQRSIRTEFGRNSTTLLVIAHRLSTIADFDKILVMDAGKAVEFGTPRELMEIQGGVFRSLVEESGEREALEKVILGEQE</sequence>
<dbReference type="CDD" id="cd03244">
    <property type="entry name" value="ABCC_MRP_domain2"/>
    <property type="match status" value="1"/>
</dbReference>
<feature type="transmembrane region" description="Helical" evidence="12">
    <location>
        <begin position="1195"/>
        <end position="1215"/>
    </location>
</feature>
<dbReference type="CDD" id="cd18596">
    <property type="entry name" value="ABC_6TM_VMR1_D1_like"/>
    <property type="match status" value="1"/>
</dbReference>
<comment type="subcellular location">
    <subcellularLocation>
        <location evidence="1">Membrane</location>
        <topology evidence="1">Multi-pass membrane protein</topology>
    </subcellularLocation>
</comment>
<evidence type="ECO:0000256" key="9">
    <source>
        <dbReference type="ARBA" id="ARBA00023136"/>
    </source>
</evidence>
<gene>
    <name evidence="15" type="ORF">CPAG_04850</name>
</gene>
<feature type="compositionally biased region" description="Acidic residues" evidence="11">
    <location>
        <begin position="876"/>
        <end position="888"/>
    </location>
</feature>
<dbReference type="PROSITE" id="PS00211">
    <property type="entry name" value="ABC_TRANSPORTER_1"/>
    <property type="match status" value="1"/>
</dbReference>
<dbReference type="FunFam" id="1.20.1560.10:FF:000013">
    <property type="entry name" value="ABC transporter C family member 2"/>
    <property type="match status" value="1"/>
</dbReference>
<feature type="transmembrane region" description="Helical" evidence="12">
    <location>
        <begin position="1110"/>
        <end position="1128"/>
    </location>
</feature>
<evidence type="ECO:0000256" key="6">
    <source>
        <dbReference type="ARBA" id="ARBA00022741"/>
    </source>
</evidence>
<dbReference type="PROSITE" id="PS50929">
    <property type="entry name" value="ABC_TM1F"/>
    <property type="match status" value="2"/>
</dbReference>
<feature type="region of interest" description="Disordered" evidence="11">
    <location>
        <begin position="376"/>
        <end position="398"/>
    </location>
</feature>
<dbReference type="InterPro" id="IPR003593">
    <property type="entry name" value="AAA+_ATPase"/>
</dbReference>
<dbReference type="InterPro" id="IPR003439">
    <property type="entry name" value="ABC_transporter-like_ATP-bd"/>
</dbReference>
<organism evidence="15 16">
    <name type="scientific">Coccidioides posadasii RMSCC 3488</name>
    <dbReference type="NCBI Taxonomy" id="454284"/>
    <lineage>
        <taxon>Eukaryota</taxon>
        <taxon>Fungi</taxon>
        <taxon>Dikarya</taxon>
        <taxon>Ascomycota</taxon>
        <taxon>Pezizomycotina</taxon>
        <taxon>Eurotiomycetes</taxon>
        <taxon>Eurotiomycetidae</taxon>
        <taxon>Onygenales</taxon>
        <taxon>Onygenaceae</taxon>
        <taxon>Coccidioides</taxon>
    </lineage>
</organism>
<keyword evidence="6" id="KW-0547">Nucleotide-binding</keyword>
<dbReference type="Gene3D" id="3.40.50.300">
    <property type="entry name" value="P-loop containing nucleotide triphosphate hydrolases"/>
    <property type="match status" value="2"/>
</dbReference>
<keyword evidence="8 12" id="KW-1133">Transmembrane helix</keyword>
<dbReference type="InterPro" id="IPR050173">
    <property type="entry name" value="ABC_transporter_C-like"/>
</dbReference>
<dbReference type="PANTHER" id="PTHR24223">
    <property type="entry name" value="ATP-BINDING CASSETTE SUB-FAMILY C"/>
    <property type="match status" value="1"/>
</dbReference>
<feature type="transmembrane region" description="Helical" evidence="12">
    <location>
        <begin position="138"/>
        <end position="161"/>
    </location>
</feature>
<evidence type="ECO:0000256" key="5">
    <source>
        <dbReference type="ARBA" id="ARBA00022737"/>
    </source>
</evidence>
<evidence type="ECO:0000256" key="1">
    <source>
        <dbReference type="ARBA" id="ARBA00004141"/>
    </source>
</evidence>
<keyword evidence="4 12" id="KW-0812">Transmembrane</keyword>
<evidence type="ECO:0000256" key="8">
    <source>
        <dbReference type="ARBA" id="ARBA00022989"/>
    </source>
</evidence>
<evidence type="ECO:0000256" key="11">
    <source>
        <dbReference type="SAM" id="MobiDB-lite"/>
    </source>
</evidence>
<proteinExistence type="inferred from homology"/>
<name>A0A0J6FDZ2_COCPO</name>
<evidence type="ECO:0000259" key="14">
    <source>
        <dbReference type="PROSITE" id="PS50929"/>
    </source>
</evidence>
<dbReference type="Pfam" id="PF00664">
    <property type="entry name" value="ABC_membrane"/>
    <property type="match status" value="2"/>
</dbReference>
<keyword evidence="5" id="KW-0677">Repeat</keyword>
<evidence type="ECO:0000256" key="12">
    <source>
        <dbReference type="SAM" id="Phobius"/>
    </source>
</evidence>
<reference evidence="16" key="2">
    <citation type="journal article" date="2009" name="Genome Res.">
        <title>Comparative genomic analyses of the human fungal pathogens Coccidioides and their relatives.</title>
        <authorList>
            <person name="Sharpton T.J."/>
            <person name="Stajich J.E."/>
            <person name="Rounsley S.D."/>
            <person name="Gardner M.J."/>
            <person name="Wortman J.R."/>
            <person name="Jordar V.S."/>
            <person name="Maiti R."/>
            <person name="Kodira C.D."/>
            <person name="Neafsey D.E."/>
            <person name="Zeng Q."/>
            <person name="Hung C.-Y."/>
            <person name="McMahan C."/>
            <person name="Muszewska A."/>
            <person name="Grynberg M."/>
            <person name="Mandel M.A."/>
            <person name="Kellner E.M."/>
            <person name="Barker B.M."/>
            <person name="Galgiani J.N."/>
            <person name="Orbach M.J."/>
            <person name="Kirkland T.N."/>
            <person name="Cole G.T."/>
            <person name="Henn M.R."/>
            <person name="Birren B.W."/>
            <person name="Taylor J.W."/>
        </authorList>
    </citation>
    <scope>NUCLEOTIDE SEQUENCE [LARGE SCALE GENOMIC DNA]</scope>
    <source>
        <strain evidence="16">RMSCC 3488</strain>
    </source>
</reference>